<dbReference type="SUPFAM" id="SSF52540">
    <property type="entry name" value="P-loop containing nucleoside triphosphate hydrolases"/>
    <property type="match status" value="1"/>
</dbReference>
<reference evidence="5 6" key="1">
    <citation type="journal article" date="2008" name="Proc. Natl. Acad. Sci. U.S.A.">
        <title>A korarchaeal genome reveals new insights into the evolution of the Archaea.</title>
        <authorList>
            <person name="Elkins J.G."/>
            <person name="Podar M."/>
            <person name="Graham D.E."/>
            <person name="Makarova K.S."/>
            <person name="Wolf Y."/>
            <person name="Randau L."/>
            <person name="Hedlund B.P."/>
            <person name="Brochier-Armanet C."/>
            <person name="Kunin V."/>
            <person name="Anderson I."/>
            <person name="Lapidus A."/>
            <person name="Goltsman E."/>
            <person name="Barry K."/>
            <person name="Koonin E.V."/>
            <person name="Hugenholtz P."/>
            <person name="Kyrpides N."/>
            <person name="Wanner G."/>
            <person name="Richardson P."/>
            <person name="Keller M."/>
            <person name="Stetter K.O."/>
        </authorList>
    </citation>
    <scope>NUCLEOTIDE SEQUENCE [LARGE SCALE GENOMIC DNA]</scope>
    <source>
        <strain evidence="6">OPF8</strain>
    </source>
</reference>
<dbReference type="PANTHER" id="PTHR43637">
    <property type="entry name" value="UPF0273 PROTEIN TM_0370"/>
    <property type="match status" value="1"/>
</dbReference>
<accession>B1L3J1</accession>
<keyword evidence="6" id="KW-1185">Reference proteome</keyword>
<dbReference type="EnsemblBacteria" id="ACB07020">
    <property type="protein sequence ID" value="ACB07020"/>
    <property type="gene ID" value="Kcr_0260"/>
</dbReference>
<dbReference type="InterPro" id="IPR022475">
    <property type="entry name" value="UPF0273_KaiC-like"/>
</dbReference>
<dbReference type="OrthoDB" id="27015at2157"/>
<evidence type="ECO:0000259" key="4">
    <source>
        <dbReference type="PROSITE" id="PS51146"/>
    </source>
</evidence>
<dbReference type="Gene3D" id="3.40.50.300">
    <property type="entry name" value="P-loop containing nucleotide triphosphate hydrolases"/>
    <property type="match status" value="1"/>
</dbReference>
<dbReference type="AlphaFoldDB" id="B1L3J1"/>
<feature type="domain" description="KaiC" evidence="4">
    <location>
        <begin position="4"/>
        <end position="248"/>
    </location>
</feature>
<protein>
    <recommendedName>
        <fullName evidence="3">UPF0273 protein Kcr_0260</fullName>
    </recommendedName>
</protein>
<gene>
    <name evidence="5" type="ordered locus">Kcr_0260</name>
</gene>
<evidence type="ECO:0000256" key="1">
    <source>
        <dbReference type="ARBA" id="ARBA00022741"/>
    </source>
</evidence>
<dbReference type="InParanoid" id="B1L3J1"/>
<dbReference type="KEGG" id="kcr:Kcr_0260"/>
<keyword evidence="1 3" id="KW-0547">Nucleotide-binding</keyword>
<organism evidence="5 6">
    <name type="scientific">Korarchaeum cryptofilum (strain OPF8)</name>
    <dbReference type="NCBI Taxonomy" id="374847"/>
    <lineage>
        <taxon>Archaea</taxon>
        <taxon>Thermoproteota</taxon>
        <taxon>Candidatus Korarchaeia</taxon>
        <taxon>Candidatus Korarchaeales</taxon>
        <taxon>Candidatus Korarchaeaceae</taxon>
        <taxon>Candidatus Korarchaeum</taxon>
    </lineage>
</organism>
<dbReference type="Pfam" id="PF06745">
    <property type="entry name" value="ATPase"/>
    <property type="match status" value="1"/>
</dbReference>
<dbReference type="eggNOG" id="arCOG01171">
    <property type="taxonomic scope" value="Archaea"/>
</dbReference>
<dbReference type="NCBIfam" id="TIGR03877">
    <property type="entry name" value="thermo_KaiC_1"/>
    <property type="match status" value="1"/>
</dbReference>
<dbReference type="EMBL" id="CP000968">
    <property type="protein sequence ID" value="ACB07020.1"/>
    <property type="molecule type" value="Genomic_DNA"/>
</dbReference>
<evidence type="ECO:0000313" key="5">
    <source>
        <dbReference type="EMBL" id="ACB07020.1"/>
    </source>
</evidence>
<proteinExistence type="inferred from homology"/>
<dbReference type="HOGENOM" id="CLU_023669_2_0_2"/>
<sequence length="248" mass="27396">MIVERVKSGIPGFDELVNGGIPKRNIVLLSGGPGTGKTIFSQQFLYQGLALGEPGVLVTLEEHPVQVRREMASFGWDVRKYEEEGSFAIVDAFTGGIGEAAKRERYVVRSIDDIGEFMDVLREALKDTKAQRAAIDSVSTLYLTRPVSARNVLMQLKRVLSGLGVTALMVSQVSVTERGFGGPGVEHASDGIIRLDLDEVDGELVRSMIVWKMRGTKHDMRRHPFEITDEGIRVYSDKVVKGSVVRYE</sequence>
<dbReference type="PhylomeDB" id="B1L3J1"/>
<dbReference type="Proteomes" id="UP000001686">
    <property type="component" value="Chromosome"/>
</dbReference>
<dbReference type="PRINTS" id="PR01874">
    <property type="entry name" value="DNAREPAIRADA"/>
</dbReference>
<keyword evidence="2 3" id="KW-0067">ATP-binding</keyword>
<dbReference type="InterPro" id="IPR010624">
    <property type="entry name" value="KaiC_dom"/>
</dbReference>
<evidence type="ECO:0000256" key="2">
    <source>
        <dbReference type="ARBA" id="ARBA00022840"/>
    </source>
</evidence>
<evidence type="ECO:0000256" key="3">
    <source>
        <dbReference type="HAMAP-Rule" id="MF_01076"/>
    </source>
</evidence>
<dbReference type="InterPro" id="IPR014774">
    <property type="entry name" value="KaiC-like_dom"/>
</dbReference>
<dbReference type="RefSeq" id="WP_012308917.1">
    <property type="nucleotide sequence ID" value="NC_010482.1"/>
</dbReference>
<feature type="binding site" evidence="3">
    <location>
        <begin position="31"/>
        <end position="38"/>
    </location>
    <ligand>
        <name>ATP</name>
        <dbReference type="ChEBI" id="CHEBI:30616"/>
    </ligand>
</feature>
<comment type="similarity">
    <text evidence="3">Belongs to the UPF0273 family.</text>
</comment>
<name>B1L3J1_KORCO</name>
<dbReference type="GO" id="GO:0005524">
    <property type="term" value="F:ATP binding"/>
    <property type="evidence" value="ECO:0007669"/>
    <property type="project" value="UniProtKB-UniRule"/>
</dbReference>
<dbReference type="PROSITE" id="PS51146">
    <property type="entry name" value="KAIC"/>
    <property type="match status" value="1"/>
</dbReference>
<dbReference type="HAMAP" id="MF_01076">
    <property type="entry name" value="UPF0273"/>
    <property type="match status" value="1"/>
</dbReference>
<dbReference type="InterPro" id="IPR027417">
    <property type="entry name" value="P-loop_NTPase"/>
</dbReference>
<evidence type="ECO:0000313" key="6">
    <source>
        <dbReference type="Proteomes" id="UP000001686"/>
    </source>
</evidence>
<dbReference type="GeneID" id="6093549"/>
<dbReference type="PANTHER" id="PTHR43637:SF1">
    <property type="entry name" value="UPF0273 PROTEIN TM_0370"/>
    <property type="match status" value="1"/>
</dbReference>
<dbReference type="STRING" id="374847.Kcr_0260"/>